<accession>A0A6J2XF77</accession>
<sequence length="103" mass="11575">MNMFKKIVSCFCLFLIVIQLAYCQKGLSSSVYVEKQLLCALDKGPCDGLGRQIRSALPEIIGKNCQTCDNKQLANAKRIARFVQTKYPDVWNALVAKYAQPKN</sequence>
<dbReference type="RefSeq" id="XP_030749776.1">
    <property type="nucleotide sequence ID" value="XM_030893916.1"/>
</dbReference>
<dbReference type="SUPFAM" id="SSF100910">
    <property type="entry name" value="Chemosensory protein Csp2"/>
    <property type="match status" value="1"/>
</dbReference>
<dbReference type="Gene3D" id="1.10.2080.10">
    <property type="entry name" value="Insect odorant-binding protein A10/Ejaculatory bulb-specific protein 3"/>
    <property type="match status" value="1"/>
</dbReference>
<organism evidence="2 3">
    <name type="scientific">Sitophilus oryzae</name>
    <name type="common">Rice weevil</name>
    <name type="synonym">Curculio oryzae</name>
    <dbReference type="NCBI Taxonomy" id="7048"/>
    <lineage>
        <taxon>Eukaryota</taxon>
        <taxon>Metazoa</taxon>
        <taxon>Ecdysozoa</taxon>
        <taxon>Arthropoda</taxon>
        <taxon>Hexapoda</taxon>
        <taxon>Insecta</taxon>
        <taxon>Pterygota</taxon>
        <taxon>Neoptera</taxon>
        <taxon>Endopterygota</taxon>
        <taxon>Coleoptera</taxon>
        <taxon>Polyphaga</taxon>
        <taxon>Cucujiformia</taxon>
        <taxon>Curculionidae</taxon>
        <taxon>Dryophthorinae</taxon>
        <taxon>Sitophilus</taxon>
    </lineage>
</organism>
<keyword evidence="2" id="KW-1185">Reference proteome</keyword>
<dbReference type="PANTHER" id="PTHR11257">
    <property type="entry name" value="CHEMOSENSORY PROTEIN-RELATED"/>
    <property type="match status" value="1"/>
</dbReference>
<dbReference type="FunCoup" id="A0A6J2XF77">
    <property type="interactions" value="34"/>
</dbReference>
<dbReference type="KEGG" id="soy:115877655"/>
<keyword evidence="1" id="KW-0732">Signal</keyword>
<protein>
    <submittedName>
        <fullName evidence="3">Uncharacterized protein LOC115877655</fullName>
    </submittedName>
</protein>
<dbReference type="GeneID" id="115877655"/>
<dbReference type="InterPro" id="IPR036682">
    <property type="entry name" value="OS_D_A10/PebIII_sf"/>
</dbReference>
<dbReference type="Pfam" id="PF03392">
    <property type="entry name" value="OS-D"/>
    <property type="match status" value="1"/>
</dbReference>
<proteinExistence type="predicted"/>
<dbReference type="CTD" id="115877655"/>
<dbReference type="PANTHER" id="PTHR11257:SF8">
    <property type="entry name" value="GEO08457P1"/>
    <property type="match status" value="1"/>
</dbReference>
<reference evidence="3" key="1">
    <citation type="submission" date="2025-08" db="UniProtKB">
        <authorList>
            <consortium name="RefSeq"/>
        </authorList>
    </citation>
    <scope>IDENTIFICATION</scope>
    <source>
        <tissue evidence="3">Gonads</tissue>
    </source>
</reference>
<dbReference type="OrthoDB" id="6355718at2759"/>
<gene>
    <name evidence="3" type="primary">LOC115877655</name>
</gene>
<name>A0A6J2XF77_SITOR</name>
<evidence type="ECO:0000313" key="2">
    <source>
        <dbReference type="Proteomes" id="UP000504635"/>
    </source>
</evidence>
<dbReference type="AlphaFoldDB" id="A0A6J2XF77"/>
<dbReference type="InterPro" id="IPR005055">
    <property type="entry name" value="A10/PebIII"/>
</dbReference>
<evidence type="ECO:0000256" key="1">
    <source>
        <dbReference type="SAM" id="SignalP"/>
    </source>
</evidence>
<evidence type="ECO:0000313" key="3">
    <source>
        <dbReference type="RefSeq" id="XP_030749776.1"/>
    </source>
</evidence>
<dbReference type="Proteomes" id="UP000504635">
    <property type="component" value="Unplaced"/>
</dbReference>
<feature type="signal peptide" evidence="1">
    <location>
        <begin position="1"/>
        <end position="23"/>
    </location>
</feature>
<feature type="chain" id="PRO_5026935233" evidence="1">
    <location>
        <begin position="24"/>
        <end position="103"/>
    </location>
</feature>
<dbReference type="InParanoid" id="A0A6J2XF77"/>